<dbReference type="Pfam" id="PF05380">
    <property type="entry name" value="Peptidase_A17"/>
    <property type="match status" value="1"/>
</dbReference>
<reference evidence="2" key="2">
    <citation type="submission" date="2016-11" db="UniProtKB">
        <authorList>
            <consortium name="WormBaseParasite"/>
        </authorList>
    </citation>
    <scope>IDENTIFICATION</scope>
</reference>
<protein>
    <submittedName>
        <fullName evidence="2">Pao retrotransposon peptidase</fullName>
    </submittedName>
</protein>
<accession>A0A1I7W3P8</accession>
<sequence length="190" mass="21747">MNFFRTYKKHSADEFTTDSKGTALVAKHVNKATYRLAVPLSTLTGRGQDNPNPLLQNEEVWRSPIKKWSTDVTEMPRVAINSTKLMQIHVFTDASNVAYATATYVLNSNAIKVEISLIFAKSRLAPIKGMSIPRLEMLAILIGVRAEYELWWNEPQWLREPETKWPQWEYQTVKGYENGTEGRIITKVTT</sequence>
<evidence type="ECO:0000313" key="2">
    <source>
        <dbReference type="WBParaSite" id="EN70_9342"/>
    </source>
</evidence>
<dbReference type="InterPro" id="IPR008042">
    <property type="entry name" value="Retrotrans_Pao"/>
</dbReference>
<dbReference type="WBParaSite" id="EN70_9342">
    <property type="protein sequence ID" value="EN70_9342"/>
    <property type="gene ID" value="EN70_9342"/>
</dbReference>
<reference evidence="1" key="1">
    <citation type="submission" date="2012-04" db="EMBL/GenBank/DDBJ databases">
        <title>The Genome Sequence of Loa loa.</title>
        <authorList>
            <consortium name="The Broad Institute Genome Sequencing Platform"/>
            <consortium name="Broad Institute Genome Sequencing Center for Infectious Disease"/>
            <person name="Nutman T.B."/>
            <person name="Fink D.L."/>
            <person name="Russ C."/>
            <person name="Young S."/>
            <person name="Zeng Q."/>
            <person name="Gargeya S."/>
            <person name="Alvarado L."/>
            <person name="Berlin A."/>
            <person name="Chapman S.B."/>
            <person name="Chen Z."/>
            <person name="Freedman E."/>
            <person name="Gellesch M."/>
            <person name="Goldberg J."/>
            <person name="Griggs A."/>
            <person name="Gujja S."/>
            <person name="Heilman E.R."/>
            <person name="Heiman D."/>
            <person name="Howarth C."/>
            <person name="Mehta T."/>
            <person name="Neiman D."/>
            <person name="Pearson M."/>
            <person name="Roberts A."/>
            <person name="Saif S."/>
            <person name="Shea T."/>
            <person name="Shenoy N."/>
            <person name="Sisk P."/>
            <person name="Stolte C."/>
            <person name="Sykes S."/>
            <person name="White J."/>
            <person name="Yandava C."/>
            <person name="Haas B."/>
            <person name="Henn M.R."/>
            <person name="Nusbaum C."/>
            <person name="Birren B."/>
        </authorList>
    </citation>
    <scope>NUCLEOTIDE SEQUENCE [LARGE SCALE GENOMIC DNA]</scope>
</reference>
<dbReference type="PANTHER" id="PTHR47331">
    <property type="entry name" value="PHD-TYPE DOMAIN-CONTAINING PROTEIN"/>
    <property type="match status" value="1"/>
</dbReference>
<organism evidence="1 2">
    <name type="scientific">Loa loa</name>
    <name type="common">Eye worm</name>
    <name type="synonym">Filaria loa</name>
    <dbReference type="NCBI Taxonomy" id="7209"/>
    <lineage>
        <taxon>Eukaryota</taxon>
        <taxon>Metazoa</taxon>
        <taxon>Ecdysozoa</taxon>
        <taxon>Nematoda</taxon>
        <taxon>Chromadorea</taxon>
        <taxon>Rhabditida</taxon>
        <taxon>Spirurina</taxon>
        <taxon>Spiruromorpha</taxon>
        <taxon>Filarioidea</taxon>
        <taxon>Onchocercidae</taxon>
        <taxon>Loa</taxon>
    </lineage>
</organism>
<name>A0A1I7W3P8_LOALO</name>
<evidence type="ECO:0000313" key="1">
    <source>
        <dbReference type="Proteomes" id="UP000095285"/>
    </source>
</evidence>
<keyword evidence="1" id="KW-1185">Reference proteome</keyword>
<dbReference type="STRING" id="7209.A0A1I7W3P8"/>
<dbReference type="PANTHER" id="PTHR47331:SF1">
    <property type="entry name" value="GAG-LIKE PROTEIN"/>
    <property type="match status" value="1"/>
</dbReference>
<dbReference type="AlphaFoldDB" id="A0A1I7W3P8"/>
<proteinExistence type="predicted"/>
<dbReference type="Proteomes" id="UP000095285">
    <property type="component" value="Unassembled WGS sequence"/>
</dbReference>